<reference evidence="1 2" key="1">
    <citation type="journal article" date="2022" name="bioRxiv">
        <title>Genomics of Preaxostyla Flagellates Illuminates Evolutionary Transitions and the Path Towards Mitochondrial Loss.</title>
        <authorList>
            <person name="Novak L.V.F."/>
            <person name="Treitli S.C."/>
            <person name="Pyrih J."/>
            <person name="Halakuc P."/>
            <person name="Pipaliya S.V."/>
            <person name="Vacek V."/>
            <person name="Brzon O."/>
            <person name="Soukal P."/>
            <person name="Eme L."/>
            <person name="Dacks J.B."/>
            <person name="Karnkowska A."/>
            <person name="Elias M."/>
            <person name="Hampl V."/>
        </authorList>
    </citation>
    <scope>NUCLEOTIDE SEQUENCE [LARGE SCALE GENOMIC DNA]</scope>
    <source>
        <strain evidence="1">NAU3</strain>
        <tissue evidence="1">Gut</tissue>
    </source>
</reference>
<comment type="caution">
    <text evidence="1">The sequence shown here is derived from an EMBL/GenBank/DDBJ whole genome shotgun (WGS) entry which is preliminary data.</text>
</comment>
<proteinExistence type="predicted"/>
<evidence type="ECO:0000313" key="2">
    <source>
        <dbReference type="Proteomes" id="UP001281761"/>
    </source>
</evidence>
<sequence>MTVTDRRTAAPPVSSRPCKHGIRELVGMTCVRSVAARLKLELSSPTTVDTLASRSPAASEAEALPDCPSSTGLQPTPATLFVVSHGSSSHLLHNLEEDCSIHLFQLVLFCTYETGSKSRASIIDIMRRLILQPASKLSKQWSNDDRSFFCRIAGVLFKTTITGRSLSLESSKPHQTALPRPGLKAGEMIELRDQTIDQFLF</sequence>
<keyword evidence="2" id="KW-1185">Reference proteome</keyword>
<dbReference type="Proteomes" id="UP001281761">
    <property type="component" value="Unassembled WGS sequence"/>
</dbReference>
<dbReference type="EMBL" id="JARBJD010000668">
    <property type="protein sequence ID" value="KAK2940456.1"/>
    <property type="molecule type" value="Genomic_DNA"/>
</dbReference>
<accession>A0ABQ9WLW0</accession>
<protein>
    <submittedName>
        <fullName evidence="1">Uncharacterized protein</fullName>
    </submittedName>
</protein>
<organism evidence="1 2">
    <name type="scientific">Blattamonas nauphoetae</name>
    <dbReference type="NCBI Taxonomy" id="2049346"/>
    <lineage>
        <taxon>Eukaryota</taxon>
        <taxon>Metamonada</taxon>
        <taxon>Preaxostyla</taxon>
        <taxon>Oxymonadida</taxon>
        <taxon>Blattamonas</taxon>
    </lineage>
</organism>
<gene>
    <name evidence="1" type="ORF">BLNAU_24628</name>
</gene>
<name>A0ABQ9WLW0_9EUKA</name>
<evidence type="ECO:0000313" key="1">
    <source>
        <dbReference type="EMBL" id="KAK2940456.1"/>
    </source>
</evidence>